<dbReference type="PANTHER" id="PTHR42755">
    <property type="entry name" value="3-DEOXY-MANNO-OCTULOSONATE CYTIDYLYLTRANSFERASE"/>
    <property type="match status" value="1"/>
</dbReference>
<sequence>MPRWYAAAGICIIGGSFRDHGGHTPWEPAARACALLHGPHTANFAEAFAALQGAGGALPVTADDMAPHILRLAADADLARRMGHAARQLLIARAGDPAALVSRLDELAQRPA</sequence>
<keyword evidence="1" id="KW-0808">Transferase</keyword>
<dbReference type="PANTHER" id="PTHR42755:SF1">
    <property type="entry name" value="3-DEOXY-D-MANNO-OCTULOSONIC ACID TRANSFERASE, MITOCHONDRIAL-RELATED"/>
    <property type="match status" value="1"/>
</dbReference>
<organism evidence="1">
    <name type="scientific">marine sediment metagenome</name>
    <dbReference type="NCBI Taxonomy" id="412755"/>
    <lineage>
        <taxon>unclassified sequences</taxon>
        <taxon>metagenomes</taxon>
        <taxon>ecological metagenomes</taxon>
    </lineage>
</organism>
<dbReference type="InterPro" id="IPR039901">
    <property type="entry name" value="Kdotransferase"/>
</dbReference>
<dbReference type="GO" id="GO:0009245">
    <property type="term" value="P:lipid A biosynthetic process"/>
    <property type="evidence" value="ECO:0007669"/>
    <property type="project" value="TreeGrafter"/>
</dbReference>
<accession>A0A1B6NW66</accession>
<dbReference type="GO" id="GO:0016740">
    <property type="term" value="F:transferase activity"/>
    <property type="evidence" value="ECO:0007669"/>
    <property type="project" value="UniProtKB-KW"/>
</dbReference>
<dbReference type="EMBL" id="AYSL01000388">
    <property type="protein sequence ID" value="KTF07699.1"/>
    <property type="molecule type" value="Genomic_DNA"/>
</dbReference>
<reference evidence="1" key="1">
    <citation type="submission" date="2013-11" db="EMBL/GenBank/DDBJ databases">
        <title>Microbial diversity, functional groups and degradation webs in Northern and Southern Mediterranean and Red Sea marine crude oil polluted sites.</title>
        <authorList>
            <person name="Daffonchio D."/>
            <person name="Mapelli F."/>
            <person name="Ferrer M."/>
            <person name="Richter M."/>
            <person name="Cherif A."/>
            <person name="Malkawi H.I."/>
            <person name="Yakimov M.M."/>
            <person name="Abdel-Fattah Y.R."/>
            <person name="Blaghen M."/>
            <person name="Golyshin P.N."/>
            <person name="Kalogerakis N."/>
            <person name="Boon N."/>
            <person name="Magagnini M."/>
            <person name="Fava F."/>
        </authorList>
    </citation>
    <scope>NUCLEOTIDE SEQUENCE</scope>
</reference>
<protein>
    <submittedName>
        <fullName evidence="1">3-deoxy-D-manno-octulosonic-acid transferase domain-containing protein</fullName>
    </submittedName>
</protein>
<evidence type="ECO:0000313" key="1">
    <source>
        <dbReference type="EMBL" id="KTF07699.1"/>
    </source>
</evidence>
<dbReference type="GO" id="GO:0005886">
    <property type="term" value="C:plasma membrane"/>
    <property type="evidence" value="ECO:0007669"/>
    <property type="project" value="TreeGrafter"/>
</dbReference>
<gene>
    <name evidence="1" type="ORF">MGSAQ_000801</name>
</gene>
<comment type="caution">
    <text evidence="1">The sequence shown here is derived from an EMBL/GenBank/DDBJ whole genome shotgun (WGS) entry which is preliminary data.</text>
</comment>
<dbReference type="Gene3D" id="3.40.50.2000">
    <property type="entry name" value="Glycogen Phosphorylase B"/>
    <property type="match status" value="1"/>
</dbReference>
<proteinExistence type="predicted"/>
<dbReference type="AlphaFoldDB" id="A0A1B6NW66"/>
<name>A0A1B6NW66_9ZZZZ</name>